<evidence type="ECO:0000313" key="3">
    <source>
        <dbReference type="Proteomes" id="UP001259982"/>
    </source>
</evidence>
<feature type="domain" description="Pyridoxamine 5'-phosphate oxidase N-terminal" evidence="1">
    <location>
        <begin position="34"/>
        <end position="133"/>
    </location>
</feature>
<gene>
    <name evidence="2" type="ORF">RM531_00865</name>
</gene>
<dbReference type="SUPFAM" id="SSF50475">
    <property type="entry name" value="FMN-binding split barrel"/>
    <property type="match status" value="1"/>
</dbReference>
<dbReference type="Gene3D" id="2.30.110.10">
    <property type="entry name" value="Electron Transport, Fmn-binding Protein, Chain A"/>
    <property type="match status" value="1"/>
</dbReference>
<accession>A0ABU3B4M3</accession>
<dbReference type="PANTHER" id="PTHR42815">
    <property type="entry name" value="FAD-BINDING, PUTATIVE (AFU_ORTHOLOGUE AFUA_6G07600)-RELATED"/>
    <property type="match status" value="1"/>
</dbReference>
<dbReference type="InterPro" id="IPR012349">
    <property type="entry name" value="Split_barrel_FMN-bd"/>
</dbReference>
<keyword evidence="2" id="KW-0560">Oxidoreductase</keyword>
<comment type="caution">
    <text evidence="2">The sequence shown here is derived from an EMBL/GenBank/DDBJ whole genome shotgun (WGS) entry which is preliminary data.</text>
</comment>
<sequence length="219" mass="24943">MSRLYEEPHRAFQDHFGTRGIADRVEDVAMATEITPEAKAFIESRDMFFLTTIDPKGRPTVSYKGGPTGFVKVLDDQTLAFPSYDGNGMYYSMGNIDSCAEIGMLFIDFETPHRIRLQGRGSVCATDPLLSEWQEAELVVRVGLHELWQNCPRYIHRYKQIKQSRYVPAADRETPVAGWKRIDGMQDVLRPHERAAVEQEGEITLDEWAEKIVTGDEKA</sequence>
<dbReference type="EC" id="1.4.3.5" evidence="2"/>
<name>A0ABU3B4M3_9GAMM</name>
<dbReference type="GO" id="GO:0004733">
    <property type="term" value="F:pyridoxamine phosphate oxidase activity"/>
    <property type="evidence" value="ECO:0007669"/>
    <property type="project" value="UniProtKB-EC"/>
</dbReference>
<dbReference type="InterPro" id="IPR011576">
    <property type="entry name" value="Pyridox_Oxase_N"/>
</dbReference>
<dbReference type="RefSeq" id="WP_311656575.1">
    <property type="nucleotide sequence ID" value="NZ_JAVRHY010000001.1"/>
</dbReference>
<organism evidence="2 3">
    <name type="scientific">Spectribacter acetivorans</name>
    <dbReference type="NCBI Taxonomy" id="3075603"/>
    <lineage>
        <taxon>Bacteria</taxon>
        <taxon>Pseudomonadati</taxon>
        <taxon>Pseudomonadota</taxon>
        <taxon>Gammaproteobacteria</taxon>
        <taxon>Salinisphaerales</taxon>
        <taxon>Salinisphaeraceae</taxon>
        <taxon>Spectribacter</taxon>
    </lineage>
</organism>
<reference evidence="2 3" key="1">
    <citation type="submission" date="2023-09" db="EMBL/GenBank/DDBJ databases">
        <authorList>
            <person name="Rey-Velasco X."/>
        </authorList>
    </citation>
    <scope>NUCLEOTIDE SEQUENCE [LARGE SCALE GENOMIC DNA]</scope>
    <source>
        <strain evidence="2 3">P385</strain>
    </source>
</reference>
<dbReference type="Proteomes" id="UP001259982">
    <property type="component" value="Unassembled WGS sequence"/>
</dbReference>
<protein>
    <submittedName>
        <fullName evidence="2">Pyridoxamine 5'-phosphate oxidase family protein</fullName>
        <ecNumber evidence="2">1.-.-.-</ecNumber>
        <ecNumber evidence="2">1.4.3.5</ecNumber>
    </submittedName>
</protein>
<evidence type="ECO:0000259" key="1">
    <source>
        <dbReference type="Pfam" id="PF01243"/>
    </source>
</evidence>
<dbReference type="PANTHER" id="PTHR42815:SF2">
    <property type="entry name" value="FAD-BINDING, PUTATIVE (AFU_ORTHOLOGUE AFUA_6G07600)-RELATED"/>
    <property type="match status" value="1"/>
</dbReference>
<dbReference type="Pfam" id="PF01243">
    <property type="entry name" value="PNPOx_N"/>
    <property type="match status" value="1"/>
</dbReference>
<evidence type="ECO:0000313" key="2">
    <source>
        <dbReference type="EMBL" id="MDT0617015.1"/>
    </source>
</evidence>
<dbReference type="EC" id="1.-.-.-" evidence="2"/>
<proteinExistence type="predicted"/>
<dbReference type="EMBL" id="JAVRHY010000001">
    <property type="protein sequence ID" value="MDT0617015.1"/>
    <property type="molecule type" value="Genomic_DNA"/>
</dbReference>
<keyword evidence="3" id="KW-1185">Reference proteome</keyword>